<evidence type="ECO:0000259" key="1">
    <source>
        <dbReference type="Pfam" id="PF00551"/>
    </source>
</evidence>
<dbReference type="Pfam" id="PF00551">
    <property type="entry name" value="Formyl_trans_N"/>
    <property type="match status" value="1"/>
</dbReference>
<feature type="domain" description="Formyl transferase N-terminal" evidence="1">
    <location>
        <begin position="45"/>
        <end position="135"/>
    </location>
</feature>
<comment type="caution">
    <text evidence="2">The sequence shown here is derived from an EMBL/GenBank/DDBJ whole genome shotgun (WGS) entry which is preliminary data.</text>
</comment>
<reference evidence="2 3" key="1">
    <citation type="submission" date="2024-01" db="EMBL/GenBank/DDBJ databases">
        <title>Maribacter spp. originated from different algae showed divergent polysaccharides utilization ability.</title>
        <authorList>
            <person name="Wang H."/>
            <person name="Wu Y."/>
        </authorList>
    </citation>
    <scope>NUCLEOTIDE SEQUENCE [LARGE SCALE GENOMIC DNA]</scope>
    <source>
        <strain evidence="2 3">PR1</strain>
    </source>
</reference>
<evidence type="ECO:0000313" key="2">
    <source>
        <dbReference type="EMBL" id="MEE1977153.1"/>
    </source>
</evidence>
<dbReference type="PANTHER" id="PTHR11138">
    <property type="entry name" value="METHIONYL-TRNA FORMYLTRANSFERASE"/>
    <property type="match status" value="1"/>
</dbReference>
<dbReference type="RefSeq" id="WP_272651843.1">
    <property type="nucleotide sequence ID" value="NZ_JAZDDG010000006.1"/>
</dbReference>
<dbReference type="SUPFAM" id="SSF50486">
    <property type="entry name" value="FMT C-terminal domain-like"/>
    <property type="match status" value="1"/>
</dbReference>
<proteinExistence type="predicted"/>
<dbReference type="InterPro" id="IPR011034">
    <property type="entry name" value="Formyl_transferase-like_C_sf"/>
</dbReference>
<dbReference type="PANTHER" id="PTHR11138:SF5">
    <property type="entry name" value="METHIONYL-TRNA FORMYLTRANSFERASE, MITOCHONDRIAL"/>
    <property type="match status" value="1"/>
</dbReference>
<dbReference type="EMBL" id="JAZDDG010000006">
    <property type="protein sequence ID" value="MEE1977153.1"/>
    <property type="molecule type" value="Genomic_DNA"/>
</dbReference>
<evidence type="ECO:0000313" key="3">
    <source>
        <dbReference type="Proteomes" id="UP001356308"/>
    </source>
</evidence>
<name>A0ABU7IW42_9FLAO</name>
<dbReference type="Gene3D" id="3.40.50.12230">
    <property type="match status" value="1"/>
</dbReference>
<keyword evidence="3" id="KW-1185">Reference proteome</keyword>
<dbReference type="Proteomes" id="UP001356308">
    <property type="component" value="Unassembled WGS sequence"/>
</dbReference>
<sequence>MQDNKIGFAGKGWGAVAAVKSLKQFYNLECLSTDGNVIDLLSDQSNLVNSFDEFTCNLIICAGYEPLIEEKLLSRYKIINIHYSLLPKYRGWHSTAWAIMNGENKLGLSIFEMNQFMDDGPIIHQKKFVNDNTSSATHYMGLMNTYIEENLGQIINKYSIGEITSKPQDKSKASWVGKRSQTHNLINFNNGFEHCKRLFRVLQFPYPLPQIRYRKEYYTVGKVVFHKSDVQTDIGRILNVDSDGVWVKSLDGYIIMNDIEDVMGNCINNNTFKLGSFIND</sequence>
<dbReference type="InterPro" id="IPR002376">
    <property type="entry name" value="Formyl_transf_N"/>
</dbReference>
<dbReference type="InterPro" id="IPR036477">
    <property type="entry name" value="Formyl_transf_N_sf"/>
</dbReference>
<protein>
    <submittedName>
        <fullName evidence="2">Formyltransferase family protein</fullName>
    </submittedName>
</protein>
<gene>
    <name evidence="2" type="ORF">V1I91_13785</name>
</gene>
<organism evidence="2 3">
    <name type="scientific">Maribacter cobaltidurans</name>
    <dbReference type="NCBI Taxonomy" id="1178778"/>
    <lineage>
        <taxon>Bacteria</taxon>
        <taxon>Pseudomonadati</taxon>
        <taxon>Bacteroidota</taxon>
        <taxon>Flavobacteriia</taxon>
        <taxon>Flavobacteriales</taxon>
        <taxon>Flavobacteriaceae</taxon>
        <taxon>Maribacter</taxon>
    </lineage>
</organism>
<dbReference type="SUPFAM" id="SSF53328">
    <property type="entry name" value="Formyltransferase"/>
    <property type="match status" value="1"/>
</dbReference>
<accession>A0ABU7IW42</accession>